<comment type="catalytic activity">
    <reaction evidence="6">
        <text>(6S)-NADHX + ADP = AMP + phosphate + NADH + H(+)</text>
        <dbReference type="Rhea" id="RHEA:32223"/>
        <dbReference type="ChEBI" id="CHEBI:15378"/>
        <dbReference type="ChEBI" id="CHEBI:43474"/>
        <dbReference type="ChEBI" id="CHEBI:57945"/>
        <dbReference type="ChEBI" id="CHEBI:64074"/>
        <dbReference type="ChEBI" id="CHEBI:456215"/>
        <dbReference type="ChEBI" id="CHEBI:456216"/>
        <dbReference type="EC" id="4.2.1.136"/>
    </reaction>
</comment>
<dbReference type="GO" id="GO:0110051">
    <property type="term" value="P:metabolite repair"/>
    <property type="evidence" value="ECO:0007669"/>
    <property type="project" value="TreeGrafter"/>
</dbReference>
<keyword evidence="2 6" id="KW-0067">ATP-binding</keyword>
<dbReference type="InterPro" id="IPR000631">
    <property type="entry name" value="CARKD"/>
</dbReference>
<dbReference type="Gene3D" id="3.40.1190.20">
    <property type="match status" value="1"/>
</dbReference>
<reference evidence="8 9" key="1">
    <citation type="journal article" date="2016" name="Nat. Commun.">
        <title>Thousands of microbial genomes shed light on interconnected biogeochemical processes in an aquifer system.</title>
        <authorList>
            <person name="Anantharaman K."/>
            <person name="Brown C.T."/>
            <person name="Hug L.A."/>
            <person name="Sharon I."/>
            <person name="Castelle C.J."/>
            <person name="Probst A.J."/>
            <person name="Thomas B.C."/>
            <person name="Singh A."/>
            <person name="Wilkins M.J."/>
            <person name="Karaoz U."/>
            <person name="Brodie E.L."/>
            <person name="Williams K.H."/>
            <person name="Hubbard S.S."/>
            <person name="Banfield J.F."/>
        </authorList>
    </citation>
    <scope>NUCLEOTIDE SEQUENCE [LARGE SCALE GENOMIC DNA]</scope>
</reference>
<dbReference type="EMBL" id="MGFS01000003">
    <property type="protein sequence ID" value="OGM12138.1"/>
    <property type="molecule type" value="Genomic_DNA"/>
</dbReference>
<dbReference type="AlphaFoldDB" id="A0A1F7XCL5"/>
<name>A0A1F7XCL5_9BACT</name>
<feature type="binding site" evidence="6">
    <location>
        <position position="39"/>
    </location>
    <ligand>
        <name>(6S)-NADPHX</name>
        <dbReference type="ChEBI" id="CHEBI:64076"/>
    </ligand>
</feature>
<evidence type="ECO:0000256" key="2">
    <source>
        <dbReference type="ARBA" id="ARBA00022840"/>
    </source>
</evidence>
<evidence type="ECO:0000256" key="6">
    <source>
        <dbReference type="HAMAP-Rule" id="MF_01965"/>
    </source>
</evidence>
<dbReference type="EC" id="4.2.1.136" evidence="6"/>
<evidence type="ECO:0000256" key="4">
    <source>
        <dbReference type="ARBA" id="ARBA00023027"/>
    </source>
</evidence>
<sequence length="331" mass="37012">MEVFDRTQLKKLYRPESDSSNEDNGQVTIIGGSKLFHGAPLLSLKIASRIVDMVFFASPEPSLESIVQKLKSKLFSFIWIPWEDVDAYIEKSDAVLIGPGMMRYRSEKREVIRDMKDKGFNKKNLSLITYYLSRNKNLDLEGKKTREITKRLLTKFPYKRWVIDAGSLQVMELEWIPKCAIITPNEKEYEMLFKGKIPQKVHASQSMKSKRDDETGVASLPVSSNVERMAKKYKCVIVAKGPETIVCSAEKCMLVKGGNAGLTKGGSGDILAGLTVALLAKNDPFFAVCSASYIVKAAADELYKKVGTNYNADDLAERIPEILHGLLKTAL</sequence>
<dbReference type="Proteomes" id="UP000177053">
    <property type="component" value="Unassembled WGS sequence"/>
</dbReference>
<dbReference type="Pfam" id="PF01256">
    <property type="entry name" value="Carb_kinase"/>
    <property type="match status" value="1"/>
</dbReference>
<comment type="catalytic activity">
    <reaction evidence="6">
        <text>(6S)-NADPHX + ADP = AMP + phosphate + NADPH + H(+)</text>
        <dbReference type="Rhea" id="RHEA:32235"/>
        <dbReference type="ChEBI" id="CHEBI:15378"/>
        <dbReference type="ChEBI" id="CHEBI:43474"/>
        <dbReference type="ChEBI" id="CHEBI:57783"/>
        <dbReference type="ChEBI" id="CHEBI:64076"/>
        <dbReference type="ChEBI" id="CHEBI:456215"/>
        <dbReference type="ChEBI" id="CHEBI:456216"/>
        <dbReference type="EC" id="4.2.1.136"/>
    </reaction>
</comment>
<keyword evidence="1 6" id="KW-0547">Nucleotide-binding</keyword>
<evidence type="ECO:0000313" key="8">
    <source>
        <dbReference type="EMBL" id="OGM12138.1"/>
    </source>
</evidence>
<organism evidence="8 9">
    <name type="scientific">Candidatus Woesebacteria bacterium RBG_16_34_12</name>
    <dbReference type="NCBI Taxonomy" id="1802480"/>
    <lineage>
        <taxon>Bacteria</taxon>
        <taxon>Candidatus Woeseibacteriota</taxon>
    </lineage>
</organism>
<feature type="binding site" evidence="6">
    <location>
        <begin position="240"/>
        <end position="244"/>
    </location>
    <ligand>
        <name>AMP</name>
        <dbReference type="ChEBI" id="CHEBI:456215"/>
    </ligand>
</feature>
<dbReference type="CDD" id="cd01171">
    <property type="entry name" value="YXKO-related"/>
    <property type="match status" value="1"/>
</dbReference>
<evidence type="ECO:0000256" key="5">
    <source>
        <dbReference type="ARBA" id="ARBA00023239"/>
    </source>
</evidence>
<accession>A0A1F7XCL5</accession>
<keyword evidence="3 6" id="KW-0521">NADP</keyword>
<comment type="cofactor">
    <cofactor evidence="6">
        <name>Mg(2+)</name>
        <dbReference type="ChEBI" id="CHEBI:18420"/>
    </cofactor>
</comment>
<dbReference type="GO" id="GO:0046496">
    <property type="term" value="P:nicotinamide nucleotide metabolic process"/>
    <property type="evidence" value="ECO:0007669"/>
    <property type="project" value="UniProtKB-UniRule"/>
</dbReference>
<dbReference type="InterPro" id="IPR029056">
    <property type="entry name" value="Ribokinase-like"/>
</dbReference>
<dbReference type="GO" id="GO:0052855">
    <property type="term" value="F:ADP-dependent NAD(P)H-hydrate dehydratase activity"/>
    <property type="evidence" value="ECO:0007669"/>
    <property type="project" value="UniProtKB-UniRule"/>
</dbReference>
<dbReference type="PANTHER" id="PTHR12592">
    <property type="entry name" value="ATP-DEPENDENT (S)-NAD(P)H-HYDRATE DEHYDRATASE FAMILY MEMBER"/>
    <property type="match status" value="1"/>
</dbReference>
<protein>
    <recommendedName>
        <fullName evidence="6">ADP-dependent (S)-NAD(P)H-hydrate dehydratase</fullName>
        <ecNumber evidence="6">4.2.1.136</ecNumber>
    </recommendedName>
    <alternativeName>
        <fullName evidence="6">ADP-dependent NAD(P)HX dehydratase</fullName>
    </alternativeName>
</protein>
<evidence type="ECO:0000313" key="9">
    <source>
        <dbReference type="Proteomes" id="UP000177053"/>
    </source>
</evidence>
<dbReference type="HAMAP" id="MF_01965">
    <property type="entry name" value="NADHX_dehydratase"/>
    <property type="match status" value="1"/>
</dbReference>
<feature type="domain" description="YjeF C-terminal" evidence="7">
    <location>
        <begin position="4"/>
        <end position="326"/>
    </location>
</feature>
<gene>
    <name evidence="6" type="primary">nnrD</name>
    <name evidence="8" type="ORF">A2Z22_03545</name>
</gene>
<dbReference type="PANTHER" id="PTHR12592:SF0">
    <property type="entry name" value="ATP-DEPENDENT (S)-NAD(P)H-HYDRATE DEHYDRATASE"/>
    <property type="match status" value="1"/>
</dbReference>
<comment type="function">
    <text evidence="6">Catalyzes the dehydration of the S-form of NAD(P)HX at the expense of ADP, which is converted to AMP. Together with NAD(P)HX epimerase, which catalyzes the epimerization of the S- and R-forms, the enzyme allows the repair of both epimers of NAD(P)HX, a damaged form of NAD(P)H that is a result of enzymatic or heat-dependent hydration.</text>
</comment>
<comment type="caution">
    <text evidence="6">Lacks conserved residue(s) required for the propagation of feature annotation.</text>
</comment>
<comment type="similarity">
    <text evidence="6">Belongs to the NnrD/CARKD family.</text>
</comment>
<feature type="binding site" evidence="6">
    <location>
        <position position="269"/>
    </location>
    <ligand>
        <name>(6S)-NADPHX</name>
        <dbReference type="ChEBI" id="CHEBI:64076"/>
    </ligand>
</feature>
<keyword evidence="5 6" id="KW-0456">Lyase</keyword>
<comment type="caution">
    <text evidence="8">The sequence shown here is derived from an EMBL/GenBank/DDBJ whole genome shotgun (WGS) entry which is preliminary data.</text>
</comment>
<feature type="binding site" evidence="6">
    <location>
        <position position="100"/>
    </location>
    <ligand>
        <name>(6S)-NADPHX</name>
        <dbReference type="ChEBI" id="CHEBI:64076"/>
    </ligand>
</feature>
<evidence type="ECO:0000259" key="7">
    <source>
        <dbReference type="PROSITE" id="PS51383"/>
    </source>
</evidence>
<feature type="binding site" evidence="6">
    <location>
        <position position="268"/>
    </location>
    <ligand>
        <name>AMP</name>
        <dbReference type="ChEBI" id="CHEBI:456215"/>
    </ligand>
</feature>
<dbReference type="PROSITE" id="PS51383">
    <property type="entry name" value="YJEF_C_3"/>
    <property type="match status" value="1"/>
</dbReference>
<evidence type="ECO:0000256" key="1">
    <source>
        <dbReference type="ARBA" id="ARBA00022741"/>
    </source>
</evidence>
<proteinExistence type="inferred from homology"/>
<keyword evidence="4 6" id="KW-0520">NAD</keyword>
<evidence type="ECO:0000256" key="3">
    <source>
        <dbReference type="ARBA" id="ARBA00022857"/>
    </source>
</evidence>
<dbReference type="GO" id="GO:0005524">
    <property type="term" value="F:ATP binding"/>
    <property type="evidence" value="ECO:0007669"/>
    <property type="project" value="UniProtKB-KW"/>
</dbReference>
<dbReference type="SUPFAM" id="SSF53613">
    <property type="entry name" value="Ribokinase-like"/>
    <property type="match status" value="2"/>
</dbReference>
<comment type="subunit">
    <text evidence="6">Homotetramer.</text>
</comment>